<feature type="domain" description="N-acetyltransferase" evidence="1">
    <location>
        <begin position="9"/>
        <end position="95"/>
    </location>
</feature>
<dbReference type="AlphaFoldDB" id="A3UC22"/>
<dbReference type="Proteomes" id="UP000002297">
    <property type="component" value="Chromosome"/>
</dbReference>
<dbReference type="Pfam" id="PF14542">
    <property type="entry name" value="Acetyltransf_CG"/>
    <property type="match status" value="1"/>
</dbReference>
<dbReference type="SUPFAM" id="SSF55729">
    <property type="entry name" value="Acyl-CoA N-acyltransferases (Nat)"/>
    <property type="match status" value="1"/>
</dbReference>
<dbReference type="HOGENOM" id="CLU_132888_0_2_10"/>
<evidence type="ECO:0000313" key="3">
    <source>
        <dbReference type="Proteomes" id="UP000002297"/>
    </source>
</evidence>
<gene>
    <name evidence="2" type="ordered locus">CA2559_09071</name>
</gene>
<keyword evidence="3" id="KW-1185">Reference proteome</keyword>
<dbReference type="GeneID" id="89453562"/>
<dbReference type="InterPro" id="IPR031165">
    <property type="entry name" value="GNAT_YJDJ"/>
</dbReference>
<dbReference type="EMBL" id="CP002046">
    <property type="protein sequence ID" value="EAP86173.1"/>
    <property type="molecule type" value="Genomic_DNA"/>
</dbReference>
<proteinExistence type="predicted"/>
<dbReference type="PROSITE" id="PS51729">
    <property type="entry name" value="GNAT_YJDJ"/>
    <property type="match status" value="1"/>
</dbReference>
<dbReference type="OrthoDB" id="1149100at2"/>
<dbReference type="RefSeq" id="WP_013187559.1">
    <property type="nucleotide sequence ID" value="NC_014230.1"/>
</dbReference>
<dbReference type="STRING" id="216432.CA2559_09071"/>
<dbReference type="eggNOG" id="COG2388">
    <property type="taxonomic scope" value="Bacteria"/>
</dbReference>
<name>A3UC22_CROAH</name>
<dbReference type="Gene3D" id="3.40.630.30">
    <property type="match status" value="1"/>
</dbReference>
<dbReference type="InterPro" id="IPR016181">
    <property type="entry name" value="Acyl_CoA_acyltransferase"/>
</dbReference>
<reference evidence="2 3" key="1">
    <citation type="journal article" date="2010" name="J. Bacteriol.">
        <title>The complete genome sequence of Croceibacter atlanticus HTCC2559T.</title>
        <authorList>
            <person name="Oh H.M."/>
            <person name="Kang I."/>
            <person name="Ferriera S."/>
            <person name="Giovannoni S.J."/>
            <person name="Cho J.C."/>
        </authorList>
    </citation>
    <scope>NUCLEOTIDE SEQUENCE [LARGE SCALE GENOMIC DNA]</scope>
    <source>
        <strain evidence="3">ATCC BAA-628 / HTCC2559 / KCTC 12090</strain>
    </source>
</reference>
<accession>A3UC22</accession>
<organism evidence="2 3">
    <name type="scientific">Croceibacter atlanticus (strain ATCC BAA-628 / JCM 21780 / CIP 108009 / IAM 15332 / KCTC 12090 / HTCC2559)</name>
    <dbReference type="NCBI Taxonomy" id="216432"/>
    <lineage>
        <taxon>Bacteria</taxon>
        <taxon>Pseudomonadati</taxon>
        <taxon>Bacteroidota</taxon>
        <taxon>Flavobacteriia</taxon>
        <taxon>Flavobacteriales</taxon>
        <taxon>Flavobacteriaceae</taxon>
        <taxon>Croceibacter</taxon>
    </lineage>
</organism>
<sequence length="100" mass="11770">MTEGSLEIKDNEFLRQFELDIEGDIAKIEYAQQERKIFLTKLVMSDALREKEMVEPFLKAVFDIIAERNTRIVPSSPEIAKFMKKHKRKYRDLLPIGINI</sequence>
<evidence type="ECO:0000259" key="1">
    <source>
        <dbReference type="PROSITE" id="PS51729"/>
    </source>
</evidence>
<evidence type="ECO:0000313" key="2">
    <source>
        <dbReference type="EMBL" id="EAP86173.1"/>
    </source>
</evidence>
<protein>
    <recommendedName>
        <fullName evidence="1">N-acetyltransferase domain-containing protein</fullName>
    </recommendedName>
</protein>
<dbReference type="KEGG" id="cat:CA2559_09071"/>